<dbReference type="InterPro" id="IPR045398">
    <property type="entry name" value="DUF6515"/>
</dbReference>
<gene>
    <name evidence="1" type="ORF">FHR24_002370</name>
</gene>
<evidence type="ECO:0000313" key="2">
    <source>
        <dbReference type="Proteomes" id="UP000745859"/>
    </source>
</evidence>
<name>A0ABX0UAQ2_9FLAO</name>
<dbReference type="EMBL" id="JAASQL010000003">
    <property type="protein sequence ID" value="NIJ45899.1"/>
    <property type="molecule type" value="Genomic_DNA"/>
</dbReference>
<comment type="caution">
    <text evidence="1">The sequence shown here is derived from an EMBL/GenBank/DDBJ whole genome shotgun (WGS) entry which is preliminary data.</text>
</comment>
<dbReference type="Proteomes" id="UP000745859">
    <property type="component" value="Unassembled WGS sequence"/>
</dbReference>
<dbReference type="Pfam" id="PF20125">
    <property type="entry name" value="DUF6515"/>
    <property type="match status" value="1"/>
</dbReference>
<reference evidence="1 2" key="1">
    <citation type="submission" date="2020-03" db="EMBL/GenBank/DDBJ databases">
        <title>Genomic Encyclopedia of Type Strains, Phase IV (KMG-IV): sequencing the most valuable type-strain genomes for metagenomic binning, comparative biology and taxonomic classification.</title>
        <authorList>
            <person name="Goeker M."/>
        </authorList>
    </citation>
    <scope>NUCLEOTIDE SEQUENCE [LARGE SCALE GENOMIC DNA]</scope>
    <source>
        <strain evidence="1 2">DSM 101599</strain>
    </source>
</reference>
<evidence type="ECO:0008006" key="3">
    <source>
        <dbReference type="Google" id="ProtNLM"/>
    </source>
</evidence>
<proteinExistence type="predicted"/>
<dbReference type="RefSeq" id="WP_167188899.1">
    <property type="nucleotide sequence ID" value="NZ_JAASQL010000003.1"/>
</dbReference>
<sequence>MKTILKTALIVFFIVFTSDGFSQRKTKAVVMKKTPRTKVVYKTPYRKIKTIRTVPKPTIVIRHKGANIYFANNRYYRLNGGRYIPTIPSIGFRISTLPAGYRLVNFNRHRYYVFNGVFYVKKNDEYEVVNPEIGTIIYELPDDYEKVTVNGETLYEHNNILYEKVQVDGTRAYEVVGTIEN</sequence>
<evidence type="ECO:0000313" key="1">
    <source>
        <dbReference type="EMBL" id="NIJ45899.1"/>
    </source>
</evidence>
<accession>A0ABX0UAQ2</accession>
<protein>
    <recommendedName>
        <fullName evidence="3">Orphan protein</fullName>
    </recommendedName>
</protein>
<organism evidence="1 2">
    <name type="scientific">Wenyingzhuangia heitensis</name>
    <dbReference type="NCBI Taxonomy" id="1487859"/>
    <lineage>
        <taxon>Bacteria</taxon>
        <taxon>Pseudomonadati</taxon>
        <taxon>Bacteroidota</taxon>
        <taxon>Flavobacteriia</taxon>
        <taxon>Flavobacteriales</taxon>
        <taxon>Flavobacteriaceae</taxon>
        <taxon>Wenyingzhuangia</taxon>
    </lineage>
</organism>
<keyword evidence="2" id="KW-1185">Reference proteome</keyword>